<feature type="compositionally biased region" description="Basic and acidic residues" evidence="1">
    <location>
        <begin position="85"/>
        <end position="116"/>
    </location>
</feature>
<gene>
    <name evidence="2" type="ORF">CDD80_3867</name>
</gene>
<organism evidence="2 3">
    <name type="scientific">Ophiocordyceps camponoti-rufipedis</name>
    <dbReference type="NCBI Taxonomy" id="2004952"/>
    <lineage>
        <taxon>Eukaryota</taxon>
        <taxon>Fungi</taxon>
        <taxon>Dikarya</taxon>
        <taxon>Ascomycota</taxon>
        <taxon>Pezizomycotina</taxon>
        <taxon>Sordariomycetes</taxon>
        <taxon>Hypocreomycetidae</taxon>
        <taxon>Hypocreales</taxon>
        <taxon>Ophiocordycipitaceae</taxon>
        <taxon>Ophiocordyceps</taxon>
    </lineage>
</organism>
<name>A0A2C5ZFE3_9HYPO</name>
<dbReference type="OrthoDB" id="5427526at2759"/>
<feature type="region of interest" description="Disordered" evidence="1">
    <location>
        <begin position="1"/>
        <end position="41"/>
    </location>
</feature>
<feature type="compositionally biased region" description="Polar residues" evidence="1">
    <location>
        <begin position="117"/>
        <end position="127"/>
    </location>
</feature>
<dbReference type="EMBL" id="NJES01000035">
    <property type="protein sequence ID" value="PHH79747.1"/>
    <property type="molecule type" value="Genomic_DNA"/>
</dbReference>
<evidence type="ECO:0000313" key="3">
    <source>
        <dbReference type="Proteomes" id="UP000226431"/>
    </source>
</evidence>
<sequence>MPPSPRHSRNSSTADSYRGSPQARIQSRPSLHDVSKSSFVSSISHQDALDLSILAGGGQVDGMGNLADELADAFSESGEDEDGHDEGSQHGDIEALDRRVSPKRQPDIELSRDKRTNSNGDSASESSRAPGPGLGVPPTPRRSHQRKGSEYDGSEFGSESDLDSAGMQPTLVAKIDAIESLARRGTESYGGPADDVVKRVMDGLRDLGSQSTVEGSASRLVTAHSALTTHLAHQTRQLHSLAFPLLSPLVASPDAEAIDALLPLLISLSDNMPRPSTSAYNSLTALHTITAELIQTLSYLSDTLHMSRQTTATASRRLKSAKDLVVEIKRDDELREEGERWLSRGNWGERLEKRECAGVCGDVIGGFEDVCNGWRQRLLAQAESQA</sequence>
<dbReference type="AlphaFoldDB" id="A0A2C5ZFE3"/>
<feature type="region of interest" description="Disordered" evidence="1">
    <location>
        <begin position="55"/>
        <end position="165"/>
    </location>
</feature>
<keyword evidence="3" id="KW-1185">Reference proteome</keyword>
<protein>
    <submittedName>
        <fullName evidence="2">Uncharacterized protein</fullName>
    </submittedName>
</protein>
<accession>A0A2C5ZFE3</accession>
<reference evidence="2 3" key="1">
    <citation type="submission" date="2017-06" db="EMBL/GenBank/DDBJ databases">
        <title>Ant-infecting Ophiocordyceps genomes reveal a high diversity of potential behavioral manipulation genes and a possible major role for enterotoxins.</title>
        <authorList>
            <person name="De Bekker C."/>
            <person name="Evans H.C."/>
            <person name="Brachmann A."/>
            <person name="Hughes D.P."/>
        </authorList>
    </citation>
    <scope>NUCLEOTIDE SEQUENCE [LARGE SCALE GENOMIC DNA]</scope>
    <source>
        <strain evidence="2 3">Map16</strain>
    </source>
</reference>
<comment type="caution">
    <text evidence="2">The sequence shown here is derived from an EMBL/GenBank/DDBJ whole genome shotgun (WGS) entry which is preliminary data.</text>
</comment>
<evidence type="ECO:0000313" key="2">
    <source>
        <dbReference type="EMBL" id="PHH79747.1"/>
    </source>
</evidence>
<evidence type="ECO:0000256" key="1">
    <source>
        <dbReference type="SAM" id="MobiDB-lite"/>
    </source>
</evidence>
<dbReference type="Proteomes" id="UP000226431">
    <property type="component" value="Unassembled WGS sequence"/>
</dbReference>
<proteinExistence type="predicted"/>